<dbReference type="Proteomes" id="UP000183750">
    <property type="component" value="Unassembled WGS sequence"/>
</dbReference>
<gene>
    <name evidence="1" type="ORF">SAMN04489807_3472</name>
</gene>
<name>A0A1H4T7I0_9MICO</name>
<reference evidence="2" key="1">
    <citation type="submission" date="2016-10" db="EMBL/GenBank/DDBJ databases">
        <authorList>
            <person name="Varghese N."/>
            <person name="Submissions S."/>
        </authorList>
    </citation>
    <scope>NUCLEOTIDE SEQUENCE [LARGE SCALE GENOMIC DNA]</scope>
    <source>
        <strain evidence="2">DSM 16089</strain>
    </source>
</reference>
<dbReference type="OrthoDB" id="9757939at2"/>
<organism evidence="1 2">
    <name type="scientific">Microbacterium hydrocarbonoxydans</name>
    <dbReference type="NCBI Taxonomy" id="273678"/>
    <lineage>
        <taxon>Bacteria</taxon>
        <taxon>Bacillati</taxon>
        <taxon>Actinomycetota</taxon>
        <taxon>Actinomycetes</taxon>
        <taxon>Micrococcales</taxon>
        <taxon>Microbacteriaceae</taxon>
        <taxon>Microbacterium</taxon>
    </lineage>
</organism>
<dbReference type="AlphaFoldDB" id="A0A1H4T7I0"/>
<dbReference type="EMBL" id="FNSQ01000008">
    <property type="protein sequence ID" value="SEC52435.1"/>
    <property type="molecule type" value="Genomic_DNA"/>
</dbReference>
<proteinExistence type="predicted"/>
<protein>
    <submittedName>
        <fullName evidence="1">Uncharacterized protein</fullName>
    </submittedName>
</protein>
<sequence length="80" mass="8293">MVDADALAARPVARTGGAAGGLLGPRITVAAHRVRTGGAQALYARGVDRATSDEIVVELRPFAEFDGGTAMRVWMPTSGR</sequence>
<evidence type="ECO:0000313" key="1">
    <source>
        <dbReference type="EMBL" id="SEC52435.1"/>
    </source>
</evidence>
<dbReference type="RefSeq" id="WP_074732181.1">
    <property type="nucleotide sequence ID" value="NZ_FNSQ01000008.1"/>
</dbReference>
<accession>A0A1H4T7I0</accession>
<evidence type="ECO:0000313" key="2">
    <source>
        <dbReference type="Proteomes" id="UP000183750"/>
    </source>
</evidence>
<keyword evidence="2" id="KW-1185">Reference proteome</keyword>